<dbReference type="AlphaFoldDB" id="A0A2S9YDP8"/>
<dbReference type="Proteomes" id="UP000237968">
    <property type="component" value="Unassembled WGS sequence"/>
</dbReference>
<organism evidence="9 10">
    <name type="scientific">Enhygromyxa salina</name>
    <dbReference type="NCBI Taxonomy" id="215803"/>
    <lineage>
        <taxon>Bacteria</taxon>
        <taxon>Pseudomonadati</taxon>
        <taxon>Myxococcota</taxon>
        <taxon>Polyangia</taxon>
        <taxon>Nannocystales</taxon>
        <taxon>Nannocystaceae</taxon>
        <taxon>Enhygromyxa</taxon>
    </lineage>
</organism>
<dbReference type="PANTHER" id="PTHR43065">
    <property type="entry name" value="SENSOR HISTIDINE KINASE"/>
    <property type="match status" value="1"/>
</dbReference>
<sequence>MPDPGSHAEDPLSSEAVVQSIVEAVPGGVVHVGADGEILNANPEALRVLGLSFNAITNKYAADFETETIHEDGSPCPIADYPVTKALQTGEAQPGLTLGVRRPDGEVSWAVFRASPLTSSTGQIQGAIVTFLDISERIQAEEQHRRDRLLLKKAQELASLGSWEWDPTTNRLTWTDEMFRIHGVDPANFDGRLERVLALTHPDDVERVEEMIREAVNSGETTSLEYRIIRPDGSERIVWGGGQLVRDRYGDTFKVIGALQDVTERRQIERHRRELEERLRQAQRMESVGRLAGGVAHDFNNLLQVILGNLELAELYGDTKEALADIRTAATRAAELTSQLLTFGRRQRVNLVEVEPHQLIADSVRMLRRLLGEHYELVLDLAATNVVVKVDRAQFGQVLINLCINARDAMPQGGPIVVRTSVTEPDEDLRHAWSLRAGADFLRVDVVDTGTGLSEDDQYRVFEPFFTTKPQGEGTGLGLAVAYGVAVQHGGAIALHSVEGEGSTFSVYLPLAEPASALDEAQPQTQPQPQPQRRGGAAALDGKETILLVEDEAMVRSVAERILRQAGYVVLSAGDGVEAMQVFEQRSKAIDLVILDVVMPRMGGYEFHDRIRERFPDLSVIFTTGHDLSPTAALRRPIVRKPYGSLSLLQAVRRELDRGSQTEG</sequence>
<dbReference type="SUPFAM" id="SSF47384">
    <property type="entry name" value="Homodimeric domain of signal transducing histidine kinase"/>
    <property type="match status" value="1"/>
</dbReference>
<dbReference type="PRINTS" id="PR00344">
    <property type="entry name" value="BCTRLSENSOR"/>
</dbReference>
<dbReference type="Pfam" id="PF02518">
    <property type="entry name" value="HATPase_c"/>
    <property type="match status" value="1"/>
</dbReference>
<dbReference type="SMART" id="SM00091">
    <property type="entry name" value="PAS"/>
    <property type="match status" value="2"/>
</dbReference>
<keyword evidence="3 4" id="KW-0597">Phosphoprotein</keyword>
<dbReference type="EC" id="2.7.13.3" evidence="2"/>
<dbReference type="InterPro" id="IPR035965">
    <property type="entry name" value="PAS-like_dom_sf"/>
</dbReference>
<dbReference type="InterPro" id="IPR000700">
    <property type="entry name" value="PAS-assoc_C"/>
</dbReference>
<dbReference type="SMART" id="SM00086">
    <property type="entry name" value="PAC"/>
    <property type="match status" value="2"/>
</dbReference>
<dbReference type="Gene3D" id="3.30.450.20">
    <property type="entry name" value="PAS domain"/>
    <property type="match status" value="2"/>
</dbReference>
<dbReference type="Pfam" id="PF08447">
    <property type="entry name" value="PAS_3"/>
    <property type="match status" value="1"/>
</dbReference>
<dbReference type="InterPro" id="IPR001610">
    <property type="entry name" value="PAC"/>
</dbReference>
<evidence type="ECO:0000259" key="8">
    <source>
        <dbReference type="PROSITE" id="PS50113"/>
    </source>
</evidence>
<feature type="domain" description="Response regulatory" evidence="6">
    <location>
        <begin position="545"/>
        <end position="656"/>
    </location>
</feature>
<dbReference type="OrthoDB" id="9806821at2"/>
<dbReference type="GO" id="GO:0000155">
    <property type="term" value="F:phosphorelay sensor kinase activity"/>
    <property type="evidence" value="ECO:0007669"/>
    <property type="project" value="InterPro"/>
</dbReference>
<feature type="modified residue" description="4-aspartylphosphate" evidence="4">
    <location>
        <position position="596"/>
    </location>
</feature>
<dbReference type="InterPro" id="IPR004358">
    <property type="entry name" value="Sig_transdc_His_kin-like_C"/>
</dbReference>
<dbReference type="PANTHER" id="PTHR43065:SF42">
    <property type="entry name" value="TWO-COMPONENT SENSOR PPRA"/>
    <property type="match status" value="1"/>
</dbReference>
<dbReference type="EMBL" id="PVNK01000102">
    <property type="protein sequence ID" value="PRQ03239.1"/>
    <property type="molecule type" value="Genomic_DNA"/>
</dbReference>
<dbReference type="InterPro" id="IPR001789">
    <property type="entry name" value="Sig_transdc_resp-reg_receiver"/>
</dbReference>
<dbReference type="SUPFAM" id="SSF52172">
    <property type="entry name" value="CheY-like"/>
    <property type="match status" value="1"/>
</dbReference>
<dbReference type="InterPro" id="IPR013655">
    <property type="entry name" value="PAS_fold_3"/>
</dbReference>
<dbReference type="SMART" id="SM00388">
    <property type="entry name" value="HisKA"/>
    <property type="match status" value="1"/>
</dbReference>
<comment type="caution">
    <text evidence="9">The sequence shown here is derived from an EMBL/GenBank/DDBJ whole genome shotgun (WGS) entry which is preliminary data.</text>
</comment>
<dbReference type="InterPro" id="IPR003594">
    <property type="entry name" value="HATPase_dom"/>
</dbReference>
<evidence type="ECO:0000313" key="9">
    <source>
        <dbReference type="EMBL" id="PRQ03239.1"/>
    </source>
</evidence>
<dbReference type="InterPro" id="IPR036890">
    <property type="entry name" value="HATPase_C_sf"/>
</dbReference>
<dbReference type="SMART" id="SM00448">
    <property type="entry name" value="REC"/>
    <property type="match status" value="1"/>
</dbReference>
<feature type="domain" description="PAS" evidence="7">
    <location>
        <begin position="14"/>
        <end position="72"/>
    </location>
</feature>
<proteinExistence type="predicted"/>
<dbReference type="Pfam" id="PF00512">
    <property type="entry name" value="HisKA"/>
    <property type="match status" value="1"/>
</dbReference>
<evidence type="ECO:0000256" key="4">
    <source>
        <dbReference type="PROSITE-ProRule" id="PRU00169"/>
    </source>
</evidence>
<feature type="domain" description="PAS" evidence="7">
    <location>
        <begin position="174"/>
        <end position="219"/>
    </location>
</feature>
<name>A0A2S9YDP8_9BACT</name>
<dbReference type="PROSITE" id="PS50113">
    <property type="entry name" value="PAC"/>
    <property type="match status" value="2"/>
</dbReference>
<keyword evidence="10" id="KW-1185">Reference proteome</keyword>
<dbReference type="CDD" id="cd00082">
    <property type="entry name" value="HisKA"/>
    <property type="match status" value="1"/>
</dbReference>
<protein>
    <recommendedName>
        <fullName evidence="2">histidine kinase</fullName>
        <ecNumber evidence="2">2.7.13.3</ecNumber>
    </recommendedName>
</protein>
<evidence type="ECO:0000259" key="6">
    <source>
        <dbReference type="PROSITE" id="PS50110"/>
    </source>
</evidence>
<dbReference type="RefSeq" id="WP_106391232.1">
    <property type="nucleotide sequence ID" value="NZ_PVNK01000102.1"/>
</dbReference>
<evidence type="ECO:0000259" key="7">
    <source>
        <dbReference type="PROSITE" id="PS50112"/>
    </source>
</evidence>
<feature type="domain" description="PAC" evidence="8">
    <location>
        <begin position="222"/>
        <end position="274"/>
    </location>
</feature>
<accession>A0A2S9YDP8</accession>
<evidence type="ECO:0000259" key="5">
    <source>
        <dbReference type="PROSITE" id="PS50109"/>
    </source>
</evidence>
<feature type="domain" description="Histidine kinase" evidence="5">
    <location>
        <begin position="294"/>
        <end position="513"/>
    </location>
</feature>
<dbReference type="InterPro" id="IPR011006">
    <property type="entry name" value="CheY-like_superfamily"/>
</dbReference>
<dbReference type="InterPro" id="IPR000014">
    <property type="entry name" value="PAS"/>
</dbReference>
<reference evidence="9 10" key="1">
    <citation type="submission" date="2018-03" db="EMBL/GenBank/DDBJ databases">
        <title>Draft Genome Sequences of the Obligatory Marine Myxobacteria Enhygromyxa salina SWB005.</title>
        <authorList>
            <person name="Poehlein A."/>
            <person name="Moghaddam J.A."/>
            <person name="Harms H."/>
            <person name="Alanjari M."/>
            <person name="Koenig G.M."/>
            <person name="Daniel R."/>
            <person name="Schaeberle T.F."/>
        </authorList>
    </citation>
    <scope>NUCLEOTIDE SEQUENCE [LARGE SCALE GENOMIC DNA]</scope>
    <source>
        <strain evidence="9 10">SWB005</strain>
    </source>
</reference>
<dbReference type="PROSITE" id="PS50109">
    <property type="entry name" value="HIS_KIN"/>
    <property type="match status" value="1"/>
</dbReference>
<dbReference type="InterPro" id="IPR003661">
    <property type="entry name" value="HisK_dim/P_dom"/>
</dbReference>
<dbReference type="InterPro" id="IPR036097">
    <property type="entry name" value="HisK_dim/P_sf"/>
</dbReference>
<evidence type="ECO:0000313" key="10">
    <source>
        <dbReference type="Proteomes" id="UP000237968"/>
    </source>
</evidence>
<dbReference type="Gene3D" id="3.40.50.2300">
    <property type="match status" value="1"/>
</dbReference>
<dbReference type="SUPFAM" id="SSF55785">
    <property type="entry name" value="PYP-like sensor domain (PAS domain)"/>
    <property type="match status" value="2"/>
</dbReference>
<evidence type="ECO:0000256" key="2">
    <source>
        <dbReference type="ARBA" id="ARBA00012438"/>
    </source>
</evidence>
<evidence type="ECO:0000256" key="3">
    <source>
        <dbReference type="ARBA" id="ARBA00022553"/>
    </source>
</evidence>
<dbReference type="PROSITE" id="PS50112">
    <property type="entry name" value="PAS"/>
    <property type="match status" value="2"/>
</dbReference>
<feature type="domain" description="PAC" evidence="8">
    <location>
        <begin position="94"/>
        <end position="146"/>
    </location>
</feature>
<dbReference type="InterPro" id="IPR013656">
    <property type="entry name" value="PAS_4"/>
</dbReference>
<dbReference type="Gene3D" id="2.10.70.100">
    <property type="match status" value="1"/>
</dbReference>
<dbReference type="PROSITE" id="PS50110">
    <property type="entry name" value="RESPONSE_REGULATORY"/>
    <property type="match status" value="1"/>
</dbReference>
<dbReference type="Pfam" id="PF08448">
    <property type="entry name" value="PAS_4"/>
    <property type="match status" value="1"/>
</dbReference>
<dbReference type="NCBIfam" id="TIGR00229">
    <property type="entry name" value="sensory_box"/>
    <property type="match status" value="2"/>
</dbReference>
<dbReference type="Gene3D" id="3.30.565.10">
    <property type="entry name" value="Histidine kinase-like ATPase, C-terminal domain"/>
    <property type="match status" value="1"/>
</dbReference>
<dbReference type="SMART" id="SM00387">
    <property type="entry name" value="HATPase_c"/>
    <property type="match status" value="1"/>
</dbReference>
<dbReference type="CDD" id="cd00130">
    <property type="entry name" value="PAS"/>
    <property type="match status" value="2"/>
</dbReference>
<gene>
    <name evidence="9" type="ORF">ENSA5_17830</name>
</gene>
<dbReference type="Pfam" id="PF00072">
    <property type="entry name" value="Response_reg"/>
    <property type="match status" value="1"/>
</dbReference>
<dbReference type="Gene3D" id="1.10.287.130">
    <property type="match status" value="1"/>
</dbReference>
<dbReference type="InterPro" id="IPR005467">
    <property type="entry name" value="His_kinase_dom"/>
</dbReference>
<dbReference type="SUPFAM" id="SSF55874">
    <property type="entry name" value="ATPase domain of HSP90 chaperone/DNA topoisomerase II/histidine kinase"/>
    <property type="match status" value="1"/>
</dbReference>
<evidence type="ECO:0000256" key="1">
    <source>
        <dbReference type="ARBA" id="ARBA00000085"/>
    </source>
</evidence>
<comment type="catalytic activity">
    <reaction evidence="1">
        <text>ATP + protein L-histidine = ADP + protein N-phospho-L-histidine.</text>
        <dbReference type="EC" id="2.7.13.3"/>
    </reaction>
</comment>